<dbReference type="Proteomes" id="UP001597601">
    <property type="component" value="Unassembled WGS sequence"/>
</dbReference>
<protein>
    <submittedName>
        <fullName evidence="1">Uncharacterized protein</fullName>
    </submittedName>
</protein>
<evidence type="ECO:0000313" key="1">
    <source>
        <dbReference type="EMBL" id="MFD2865185.1"/>
    </source>
</evidence>
<keyword evidence="2" id="KW-1185">Reference proteome</keyword>
<reference evidence="2" key="1">
    <citation type="journal article" date="2019" name="Int. J. Syst. Evol. Microbiol.">
        <title>The Global Catalogue of Microorganisms (GCM) 10K type strain sequencing project: providing services to taxonomists for standard genome sequencing and annotation.</title>
        <authorList>
            <consortium name="The Broad Institute Genomics Platform"/>
            <consortium name="The Broad Institute Genome Sequencing Center for Infectious Disease"/>
            <person name="Wu L."/>
            <person name="Ma J."/>
        </authorList>
    </citation>
    <scope>NUCLEOTIDE SEQUENCE [LARGE SCALE GENOMIC DNA]</scope>
    <source>
        <strain evidence="2">KCTC 52232</strain>
    </source>
</reference>
<proteinExistence type="predicted"/>
<gene>
    <name evidence="1" type="ORF">ACFSYC_10855</name>
</gene>
<comment type="caution">
    <text evidence="1">The sequence shown here is derived from an EMBL/GenBank/DDBJ whole genome shotgun (WGS) entry which is preliminary data.</text>
</comment>
<sequence length="77" mass="8431">MGIFDIIGFRNTGNICQKCAHFQNQPSVIEQTYPGLTSMSSGYASVRDRDGLCSINNIYLSAGDTCRHFTLANQPGK</sequence>
<accession>A0ABW5XS22</accession>
<dbReference type="RefSeq" id="WP_377127047.1">
    <property type="nucleotide sequence ID" value="NZ_JBHUON010000011.1"/>
</dbReference>
<name>A0ABW5XS22_9SPHI</name>
<dbReference type="EMBL" id="JBHUON010000011">
    <property type="protein sequence ID" value="MFD2865185.1"/>
    <property type="molecule type" value="Genomic_DNA"/>
</dbReference>
<evidence type="ECO:0000313" key="2">
    <source>
        <dbReference type="Proteomes" id="UP001597601"/>
    </source>
</evidence>
<organism evidence="1 2">
    <name type="scientific">Mucilaginibacter antarcticus</name>
    <dbReference type="NCBI Taxonomy" id="1855725"/>
    <lineage>
        <taxon>Bacteria</taxon>
        <taxon>Pseudomonadati</taxon>
        <taxon>Bacteroidota</taxon>
        <taxon>Sphingobacteriia</taxon>
        <taxon>Sphingobacteriales</taxon>
        <taxon>Sphingobacteriaceae</taxon>
        <taxon>Mucilaginibacter</taxon>
    </lineage>
</organism>